<keyword evidence="5" id="KW-0479">Metal-binding</keyword>
<evidence type="ECO:0000313" key="11">
    <source>
        <dbReference type="EMBL" id="MER6273809.1"/>
    </source>
</evidence>
<evidence type="ECO:0000256" key="9">
    <source>
        <dbReference type="ARBA" id="ARBA00023125"/>
    </source>
</evidence>
<evidence type="ECO:0000256" key="3">
    <source>
        <dbReference type="ARBA" id="ARBA00022490"/>
    </source>
</evidence>
<dbReference type="PANTHER" id="PTHR33202:SF18">
    <property type="entry name" value="TRANSCRIPTIONAL REGULATOR FURA"/>
    <property type="match status" value="1"/>
</dbReference>
<keyword evidence="9" id="KW-0238">DNA-binding</keyword>
<keyword evidence="7" id="KW-0408">Iron</keyword>
<keyword evidence="10" id="KW-0804">Transcription</keyword>
<dbReference type="Pfam" id="PF01475">
    <property type="entry name" value="FUR"/>
    <property type="match status" value="1"/>
</dbReference>
<dbReference type="InterPro" id="IPR036388">
    <property type="entry name" value="WH-like_DNA-bd_sf"/>
</dbReference>
<evidence type="ECO:0000256" key="7">
    <source>
        <dbReference type="ARBA" id="ARBA00023004"/>
    </source>
</evidence>
<dbReference type="PANTHER" id="PTHR33202">
    <property type="entry name" value="ZINC UPTAKE REGULATION PROTEIN"/>
    <property type="match status" value="1"/>
</dbReference>
<reference evidence="11 12" key="1">
    <citation type="submission" date="2024-06" db="EMBL/GenBank/DDBJ databases">
        <title>The Natural Products Discovery Center: Release of the First 8490 Sequenced Strains for Exploring Actinobacteria Biosynthetic Diversity.</title>
        <authorList>
            <person name="Kalkreuter E."/>
            <person name="Kautsar S.A."/>
            <person name="Yang D."/>
            <person name="Bader C.D."/>
            <person name="Teijaro C.N."/>
            <person name="Fluegel L."/>
            <person name="Davis C.M."/>
            <person name="Simpson J.R."/>
            <person name="Lauterbach L."/>
            <person name="Steele A.D."/>
            <person name="Gui C."/>
            <person name="Meng S."/>
            <person name="Li G."/>
            <person name="Viehrig K."/>
            <person name="Ye F."/>
            <person name="Su P."/>
            <person name="Kiefer A.F."/>
            <person name="Nichols A."/>
            <person name="Cepeda A.J."/>
            <person name="Yan W."/>
            <person name="Fan B."/>
            <person name="Jiang Y."/>
            <person name="Adhikari A."/>
            <person name="Zheng C.-J."/>
            <person name="Schuster L."/>
            <person name="Cowan T.M."/>
            <person name="Smanski M.J."/>
            <person name="Chevrette M.G."/>
            <person name="De Carvalho L.P.S."/>
            <person name="Shen B."/>
        </authorList>
    </citation>
    <scope>NUCLEOTIDE SEQUENCE [LARGE SCALE GENOMIC DNA]</scope>
    <source>
        <strain evidence="11 12">NPDC001694</strain>
    </source>
</reference>
<evidence type="ECO:0000256" key="5">
    <source>
        <dbReference type="ARBA" id="ARBA00022723"/>
    </source>
</evidence>
<keyword evidence="8" id="KW-0805">Transcription regulation</keyword>
<evidence type="ECO:0000256" key="8">
    <source>
        <dbReference type="ARBA" id="ARBA00023015"/>
    </source>
</evidence>
<dbReference type="RefSeq" id="WP_351962044.1">
    <property type="nucleotide sequence ID" value="NZ_JBEOZM010000036.1"/>
</dbReference>
<dbReference type="Gene3D" id="1.10.10.10">
    <property type="entry name" value="Winged helix-like DNA-binding domain superfamily/Winged helix DNA-binding domain"/>
    <property type="match status" value="1"/>
</dbReference>
<proteinExistence type="inferred from homology"/>
<gene>
    <name evidence="11" type="ORF">ABT211_42120</name>
</gene>
<comment type="subcellular location">
    <subcellularLocation>
        <location evidence="1">Cytoplasm</location>
    </subcellularLocation>
</comment>
<dbReference type="CDD" id="cd07153">
    <property type="entry name" value="Fur_like"/>
    <property type="match status" value="1"/>
</dbReference>
<sequence>MARAATRLRDAQLRVTAQRMAVLAAVEDLPGHPEVEAIRARAQQVTGQLSLQATYNVLRVLTEAGMIRCTQIAGLPARYEPERNDNHHHFVCRLCGDIIDVECVVGAAPCLEGNLPASYRVDEAAVTFWGTCERCAAQRS</sequence>
<name>A0ABV1TWC6_9ACTN</name>
<evidence type="ECO:0000256" key="6">
    <source>
        <dbReference type="ARBA" id="ARBA00022833"/>
    </source>
</evidence>
<evidence type="ECO:0000313" key="12">
    <source>
        <dbReference type="Proteomes" id="UP001490365"/>
    </source>
</evidence>
<protein>
    <submittedName>
        <fullName evidence="11">Fur family transcriptional regulator</fullName>
    </submittedName>
</protein>
<organism evidence="11 12">
    <name type="scientific">Streptomyces sp. 900105755</name>
    <dbReference type="NCBI Taxonomy" id="3154389"/>
    <lineage>
        <taxon>Bacteria</taxon>
        <taxon>Bacillati</taxon>
        <taxon>Actinomycetota</taxon>
        <taxon>Actinomycetes</taxon>
        <taxon>Kitasatosporales</taxon>
        <taxon>Streptomycetaceae</taxon>
        <taxon>Streptomyces</taxon>
    </lineage>
</organism>
<evidence type="ECO:0000256" key="10">
    <source>
        <dbReference type="ARBA" id="ARBA00023163"/>
    </source>
</evidence>
<dbReference type="InterPro" id="IPR043135">
    <property type="entry name" value="Fur_C"/>
</dbReference>
<evidence type="ECO:0000256" key="4">
    <source>
        <dbReference type="ARBA" id="ARBA00022491"/>
    </source>
</evidence>
<dbReference type="Proteomes" id="UP001490365">
    <property type="component" value="Unassembled WGS sequence"/>
</dbReference>
<dbReference type="SUPFAM" id="SSF46785">
    <property type="entry name" value="Winged helix' DNA-binding domain"/>
    <property type="match status" value="1"/>
</dbReference>
<comment type="similarity">
    <text evidence="2">Belongs to the Fur family.</text>
</comment>
<keyword evidence="12" id="KW-1185">Reference proteome</keyword>
<keyword evidence="3" id="KW-0963">Cytoplasm</keyword>
<dbReference type="Gene3D" id="3.30.1490.190">
    <property type="match status" value="1"/>
</dbReference>
<comment type="caution">
    <text evidence="11">The sequence shown here is derived from an EMBL/GenBank/DDBJ whole genome shotgun (WGS) entry which is preliminary data.</text>
</comment>
<accession>A0ABV1TWC6</accession>
<keyword evidence="6" id="KW-0862">Zinc</keyword>
<dbReference type="InterPro" id="IPR002481">
    <property type="entry name" value="FUR"/>
</dbReference>
<keyword evidence="4" id="KW-0678">Repressor</keyword>
<evidence type="ECO:0000256" key="2">
    <source>
        <dbReference type="ARBA" id="ARBA00007957"/>
    </source>
</evidence>
<dbReference type="InterPro" id="IPR036390">
    <property type="entry name" value="WH_DNA-bd_sf"/>
</dbReference>
<evidence type="ECO:0000256" key="1">
    <source>
        <dbReference type="ARBA" id="ARBA00004496"/>
    </source>
</evidence>
<dbReference type="EMBL" id="JBEOZM010000036">
    <property type="protein sequence ID" value="MER6273809.1"/>
    <property type="molecule type" value="Genomic_DNA"/>
</dbReference>